<dbReference type="EMBL" id="CAMXCT010001635">
    <property type="protein sequence ID" value="CAI3991820.1"/>
    <property type="molecule type" value="Genomic_DNA"/>
</dbReference>
<dbReference type="EMBL" id="CAMXCT020001635">
    <property type="protein sequence ID" value="CAL1145195.1"/>
    <property type="molecule type" value="Genomic_DNA"/>
</dbReference>
<evidence type="ECO:0000313" key="4">
    <source>
        <dbReference type="Proteomes" id="UP001152797"/>
    </source>
</evidence>
<accession>A0A9P1FYY5</accession>
<evidence type="ECO:0000313" key="2">
    <source>
        <dbReference type="EMBL" id="CAI3991820.1"/>
    </source>
</evidence>
<reference evidence="3 4" key="2">
    <citation type="submission" date="2024-05" db="EMBL/GenBank/DDBJ databases">
        <authorList>
            <person name="Chen Y."/>
            <person name="Shah S."/>
            <person name="Dougan E. K."/>
            <person name="Thang M."/>
            <person name="Chan C."/>
        </authorList>
    </citation>
    <scope>NUCLEOTIDE SEQUENCE [LARGE SCALE GENOMIC DNA]</scope>
</reference>
<organism evidence="2">
    <name type="scientific">Cladocopium goreaui</name>
    <dbReference type="NCBI Taxonomy" id="2562237"/>
    <lineage>
        <taxon>Eukaryota</taxon>
        <taxon>Sar</taxon>
        <taxon>Alveolata</taxon>
        <taxon>Dinophyceae</taxon>
        <taxon>Suessiales</taxon>
        <taxon>Symbiodiniaceae</taxon>
        <taxon>Cladocopium</taxon>
    </lineage>
</organism>
<feature type="region of interest" description="Disordered" evidence="1">
    <location>
        <begin position="36"/>
        <end position="55"/>
    </location>
</feature>
<dbReference type="EMBL" id="CAMXCT030001635">
    <property type="protein sequence ID" value="CAL4779132.1"/>
    <property type="molecule type" value="Genomic_DNA"/>
</dbReference>
<feature type="compositionally biased region" description="Basic and acidic residues" evidence="1">
    <location>
        <begin position="37"/>
        <end position="48"/>
    </location>
</feature>
<dbReference type="AlphaFoldDB" id="A0A9P1FYY5"/>
<gene>
    <name evidence="2" type="ORF">C1SCF055_LOCUS18693</name>
</gene>
<dbReference type="Proteomes" id="UP001152797">
    <property type="component" value="Unassembled WGS sequence"/>
</dbReference>
<protein>
    <submittedName>
        <fullName evidence="3">Protein URA2</fullName>
    </submittedName>
</protein>
<feature type="region of interest" description="Disordered" evidence="1">
    <location>
        <begin position="185"/>
        <end position="306"/>
    </location>
</feature>
<reference evidence="2" key="1">
    <citation type="submission" date="2022-10" db="EMBL/GenBank/DDBJ databases">
        <authorList>
            <person name="Chen Y."/>
            <person name="Dougan E. K."/>
            <person name="Chan C."/>
            <person name="Rhodes N."/>
            <person name="Thang M."/>
        </authorList>
    </citation>
    <scope>NUCLEOTIDE SEQUENCE</scope>
</reference>
<evidence type="ECO:0000313" key="3">
    <source>
        <dbReference type="EMBL" id="CAL4779132.1"/>
    </source>
</evidence>
<evidence type="ECO:0000256" key="1">
    <source>
        <dbReference type="SAM" id="MobiDB-lite"/>
    </source>
</evidence>
<sequence>MELALCQSPGAEVEDAFEVDSEALAALAALAPAGALAREEPRRTREGVGSRNTSEQETNFTFLSFLEQRLQTYGSVTALKTKSRGYTPDPWLEENPVNTLCTLRQGSLVIVVGTGELCAYLGASPYTKGYSILRHLQKLSLISVPDDVILVAGQEGMPRPGDKAVFVGLENQKLNGWPCECGPWGQSLPTDRMLPEERMSPKEGTPPEVVPLEEGKLPKENTASKQQKPVQKNGPPPEGTTRERFLPEPETGTMQRANMSDEEEIQQEVPHEAVLRDNSTRPEECKTQEDGTEQKGSLSGHGSLFHEGMMHQEGTGQEESIPPESRMLCKGDYTMATIGKEPSCQGKERKEKWIWTLYSTPDAKDGMNKLENKRLLLVDTSKLAVLPTEMGRKAGTVPKKFLRPLGWTEQEDRLLRLAQRQVGDMLLDAGLTPGGDADIAFRELRKELENKRRYFDSMASSRAFAEIIGSMSYESHCKQFEDRRLKDHAFLRRLLGEPDRQIHDSVFAAPARVPKKARRIGVAPKAKTKCSEETSN</sequence>
<name>A0A9P1FYY5_9DINO</name>
<dbReference type="OrthoDB" id="442904at2759"/>
<comment type="caution">
    <text evidence="2">The sequence shown here is derived from an EMBL/GenBank/DDBJ whole genome shotgun (WGS) entry which is preliminary data.</text>
</comment>
<feature type="compositionally biased region" description="Polar residues" evidence="1">
    <location>
        <begin position="221"/>
        <end position="230"/>
    </location>
</feature>
<proteinExistence type="predicted"/>
<feature type="compositionally biased region" description="Basic and acidic residues" evidence="1">
    <location>
        <begin position="269"/>
        <end position="293"/>
    </location>
</feature>
<keyword evidence="4" id="KW-1185">Reference proteome</keyword>